<proteinExistence type="predicted"/>
<keyword evidence="3" id="KW-1185">Reference proteome</keyword>
<evidence type="ECO:0000313" key="3">
    <source>
        <dbReference type="Proteomes" id="UP000499080"/>
    </source>
</evidence>
<protein>
    <submittedName>
        <fullName evidence="2">Uncharacterized protein</fullName>
    </submittedName>
</protein>
<evidence type="ECO:0000313" key="2">
    <source>
        <dbReference type="EMBL" id="GBO12775.1"/>
    </source>
</evidence>
<organism evidence="2 3">
    <name type="scientific">Araneus ventricosus</name>
    <name type="common">Orbweaver spider</name>
    <name type="synonym">Epeira ventricosa</name>
    <dbReference type="NCBI Taxonomy" id="182803"/>
    <lineage>
        <taxon>Eukaryota</taxon>
        <taxon>Metazoa</taxon>
        <taxon>Ecdysozoa</taxon>
        <taxon>Arthropoda</taxon>
        <taxon>Chelicerata</taxon>
        <taxon>Arachnida</taxon>
        <taxon>Araneae</taxon>
        <taxon>Araneomorphae</taxon>
        <taxon>Entelegynae</taxon>
        <taxon>Araneoidea</taxon>
        <taxon>Araneidae</taxon>
        <taxon>Araneus</taxon>
    </lineage>
</organism>
<dbReference type="Proteomes" id="UP000499080">
    <property type="component" value="Unassembled WGS sequence"/>
</dbReference>
<sequence>MTSKELLLWSQVCKLTRRNQPALHGKFKKSEFYVRLHESEPDGLSVNISESNPEQGALRVSSEAKNLTLTSLDDPAPKRRQIPVLDDQMSPH</sequence>
<feature type="region of interest" description="Disordered" evidence="1">
    <location>
        <begin position="43"/>
        <end position="92"/>
    </location>
</feature>
<reference evidence="2 3" key="1">
    <citation type="journal article" date="2019" name="Sci. Rep.">
        <title>Orb-weaving spider Araneus ventricosus genome elucidates the spidroin gene catalogue.</title>
        <authorList>
            <person name="Kono N."/>
            <person name="Nakamura H."/>
            <person name="Ohtoshi R."/>
            <person name="Moran D.A.P."/>
            <person name="Shinohara A."/>
            <person name="Yoshida Y."/>
            <person name="Fujiwara M."/>
            <person name="Mori M."/>
            <person name="Tomita M."/>
            <person name="Arakawa K."/>
        </authorList>
    </citation>
    <scope>NUCLEOTIDE SEQUENCE [LARGE SCALE GENOMIC DNA]</scope>
</reference>
<evidence type="ECO:0000256" key="1">
    <source>
        <dbReference type="SAM" id="MobiDB-lite"/>
    </source>
</evidence>
<comment type="caution">
    <text evidence="2">The sequence shown here is derived from an EMBL/GenBank/DDBJ whole genome shotgun (WGS) entry which is preliminary data.</text>
</comment>
<name>A0A4Y2UI48_ARAVE</name>
<gene>
    <name evidence="2" type="ORF">AVEN_192618_1</name>
</gene>
<dbReference type="EMBL" id="BGPR01037218">
    <property type="protein sequence ID" value="GBO12775.1"/>
    <property type="molecule type" value="Genomic_DNA"/>
</dbReference>
<accession>A0A4Y2UI48</accession>
<dbReference type="AlphaFoldDB" id="A0A4Y2UI48"/>